<dbReference type="Gene3D" id="3.40.20.10">
    <property type="entry name" value="Severin"/>
    <property type="match status" value="1"/>
</dbReference>
<dbReference type="Pfam" id="PF00241">
    <property type="entry name" value="Cofilin_ADF"/>
    <property type="match status" value="1"/>
</dbReference>
<organism evidence="4">
    <name type="scientific">Schistosoma japonicum</name>
    <name type="common">Blood fluke</name>
    <dbReference type="NCBI Taxonomy" id="6182"/>
    <lineage>
        <taxon>Eukaryota</taxon>
        <taxon>Metazoa</taxon>
        <taxon>Spiralia</taxon>
        <taxon>Lophotrochozoa</taxon>
        <taxon>Platyhelminthes</taxon>
        <taxon>Trematoda</taxon>
        <taxon>Digenea</taxon>
        <taxon>Strigeidida</taxon>
        <taxon>Schistosomatoidea</taxon>
        <taxon>Schistosomatidae</taxon>
        <taxon>Schistosoma</taxon>
    </lineage>
</organism>
<evidence type="ECO:0000256" key="1">
    <source>
        <dbReference type="ARBA" id="ARBA00006844"/>
    </source>
</evidence>
<dbReference type="CDD" id="cd11286">
    <property type="entry name" value="ADF_cofilin_like"/>
    <property type="match status" value="1"/>
</dbReference>
<keyword evidence="2" id="KW-0009">Actin-binding</keyword>
<evidence type="ECO:0000256" key="2">
    <source>
        <dbReference type="ARBA" id="ARBA00023203"/>
    </source>
</evidence>
<gene>
    <name evidence="4" type="primary">tsr</name>
</gene>
<reference evidence="4" key="1">
    <citation type="journal article" date="2009" name="Nature">
        <title>The Schistosoma japonicum genome reveals features of host-parasite interplay.</title>
        <authorList>
            <person name="Liu F."/>
            <person name="Zhou Y."/>
            <person name="Wang Z.Q."/>
            <person name="Lu G."/>
            <person name="Zheng H."/>
            <person name="Brindley P.J."/>
            <person name="McManus D.P."/>
            <person name="Blair D."/>
            <person name="Zhang Q.H."/>
            <person name="Zhong Y."/>
            <person name="Wang S."/>
            <person name="Han Z.G."/>
            <person name="Chen Z."/>
        </authorList>
    </citation>
    <scope>NUCLEOTIDE SEQUENCE</scope>
    <source>
        <strain evidence="4">Anhui</strain>
    </source>
</reference>
<reference evidence="4" key="2">
    <citation type="submission" date="2009-03" db="EMBL/GenBank/DDBJ databases">
        <authorList>
            <person name="Gang L."/>
        </authorList>
    </citation>
    <scope>NUCLEOTIDE SEQUENCE</scope>
    <source>
        <strain evidence="4">Anhui</strain>
    </source>
</reference>
<dbReference type="PRINTS" id="PR00006">
    <property type="entry name" value="COFILIN"/>
</dbReference>
<dbReference type="InterPro" id="IPR017904">
    <property type="entry name" value="ADF/Cofilin"/>
</dbReference>
<proteinExistence type="evidence at transcript level"/>
<protein>
    <submittedName>
        <fullName evidence="4">Actin depolymerizing factor-like protein</fullName>
    </submittedName>
</protein>
<evidence type="ECO:0000313" key="4">
    <source>
        <dbReference type="EMBL" id="CAX78813.1"/>
    </source>
</evidence>
<dbReference type="GO" id="GO:0015629">
    <property type="term" value="C:actin cytoskeleton"/>
    <property type="evidence" value="ECO:0007669"/>
    <property type="project" value="InterPro"/>
</dbReference>
<dbReference type="GO" id="GO:0003779">
    <property type="term" value="F:actin binding"/>
    <property type="evidence" value="ECO:0007669"/>
    <property type="project" value="UniProtKB-KW"/>
</dbReference>
<dbReference type="EMBL" id="FN323089">
    <property type="protein sequence ID" value="CAX78813.1"/>
    <property type="molecule type" value="mRNA"/>
</dbReference>
<comment type="similarity">
    <text evidence="1">Belongs to the actin-binding proteins ADF family.</text>
</comment>
<dbReference type="SMART" id="SM00102">
    <property type="entry name" value="ADF"/>
    <property type="match status" value="1"/>
</dbReference>
<dbReference type="AlphaFoldDB" id="C1LVT5"/>
<evidence type="ECO:0000259" key="3">
    <source>
        <dbReference type="PROSITE" id="PS51263"/>
    </source>
</evidence>
<name>C1LVT5_SCHJA</name>
<sequence>MSSGITPTDECEIHYNALKMNKVYRYILFTITGSKIDVMKKAKRDSSFQDFIDDLIQLKDSGCYAVIDYEGEGVKGSNLIFVSWVPDKATTRMKMLYASSREHLKARFQGLKGDLQADDISEVTESALASKAKEKKHLVLKYISVTGMIAQSIP</sequence>
<dbReference type="GO" id="GO:0030042">
    <property type="term" value="P:actin filament depolymerization"/>
    <property type="evidence" value="ECO:0007669"/>
    <property type="project" value="InterPro"/>
</dbReference>
<feature type="domain" description="ADF-H" evidence="3">
    <location>
        <begin position="2"/>
        <end position="133"/>
    </location>
</feature>
<dbReference type="InterPro" id="IPR002108">
    <property type="entry name" value="ADF-H"/>
</dbReference>
<dbReference type="PROSITE" id="PS51263">
    <property type="entry name" value="ADF_H"/>
    <property type="match status" value="1"/>
</dbReference>
<dbReference type="InterPro" id="IPR029006">
    <property type="entry name" value="ADF-H/Gelsolin-like_dom_sf"/>
</dbReference>
<accession>C1LVT5</accession>
<dbReference type="SUPFAM" id="SSF55753">
    <property type="entry name" value="Actin depolymerizing proteins"/>
    <property type="match status" value="1"/>
</dbReference>
<dbReference type="PANTHER" id="PTHR11913">
    <property type="entry name" value="COFILIN-RELATED"/>
    <property type="match status" value="1"/>
</dbReference>